<feature type="compositionally biased region" description="Low complexity" evidence="1">
    <location>
        <begin position="1"/>
        <end position="12"/>
    </location>
</feature>
<protein>
    <submittedName>
        <fullName evidence="2">Uncharacterized protein</fullName>
    </submittedName>
</protein>
<gene>
    <name evidence="2" type="ORF">GOP47_0001937</name>
</gene>
<evidence type="ECO:0000256" key="1">
    <source>
        <dbReference type="SAM" id="MobiDB-lite"/>
    </source>
</evidence>
<dbReference type="Proteomes" id="UP000886520">
    <property type="component" value="Chromosome 2"/>
</dbReference>
<dbReference type="InterPro" id="IPR044688">
    <property type="entry name" value="SCI-1-like"/>
</dbReference>
<feature type="compositionally biased region" description="Basic residues" evidence="1">
    <location>
        <begin position="36"/>
        <end position="46"/>
    </location>
</feature>
<feature type="region of interest" description="Disordered" evidence="1">
    <location>
        <begin position="1"/>
        <end position="91"/>
    </location>
</feature>
<reference evidence="2" key="1">
    <citation type="submission" date="2021-01" db="EMBL/GenBank/DDBJ databases">
        <title>Adiantum capillus-veneris genome.</title>
        <authorList>
            <person name="Fang Y."/>
            <person name="Liao Q."/>
        </authorList>
    </citation>
    <scope>NUCLEOTIDE SEQUENCE</scope>
    <source>
        <strain evidence="2">H3</strain>
        <tissue evidence="2">Leaf</tissue>
    </source>
</reference>
<sequence>MKVSTSSTPSGSEGERSLSKKRRKDKKQKKDEYKRKERKKHRKKRQYSSGSSESSSSDEEERSKKRRLLKEAKRILKSHKKPKTNASVNLSPKEELFSSRKVLTEDDYYEKNKEFSTWLRDERGLYFSNLSADDTRRLFLDFMQAWNSGTVSNRLYGGIQSAARTDHKWNIKVEGESFIDKEEELQFTKKLEKIQKKKFRNEQKDLIDELLPKATGRDRLIENKLLRKQEMRTREESPELLKDQDIMGGSDDFKQRLEMERTWRKKKVMERNEALKEKQLAADQRETAAMDQFKALLNVSGGKITIPKRVQ</sequence>
<dbReference type="EMBL" id="JABFUD020000003">
    <property type="protein sequence ID" value="KAI5082194.1"/>
    <property type="molecule type" value="Genomic_DNA"/>
</dbReference>
<keyword evidence="3" id="KW-1185">Reference proteome</keyword>
<evidence type="ECO:0000313" key="2">
    <source>
        <dbReference type="EMBL" id="KAI5082194.1"/>
    </source>
</evidence>
<dbReference type="AlphaFoldDB" id="A0A9D4ZNQ9"/>
<evidence type="ECO:0000313" key="3">
    <source>
        <dbReference type="Proteomes" id="UP000886520"/>
    </source>
</evidence>
<organism evidence="2 3">
    <name type="scientific">Adiantum capillus-veneris</name>
    <name type="common">Maidenhair fern</name>
    <dbReference type="NCBI Taxonomy" id="13818"/>
    <lineage>
        <taxon>Eukaryota</taxon>
        <taxon>Viridiplantae</taxon>
        <taxon>Streptophyta</taxon>
        <taxon>Embryophyta</taxon>
        <taxon>Tracheophyta</taxon>
        <taxon>Polypodiopsida</taxon>
        <taxon>Polypodiidae</taxon>
        <taxon>Polypodiales</taxon>
        <taxon>Pteridineae</taxon>
        <taxon>Pteridaceae</taxon>
        <taxon>Vittarioideae</taxon>
        <taxon>Adiantum</taxon>
    </lineage>
</organism>
<comment type="caution">
    <text evidence="2">The sequence shown here is derived from an EMBL/GenBank/DDBJ whole genome shotgun (WGS) entry which is preliminary data.</text>
</comment>
<dbReference type="OrthoDB" id="2139939at2759"/>
<dbReference type="PANTHER" id="PTHR34117">
    <property type="entry name" value="STYLE CELL-CYCLE INHIBITOR 1"/>
    <property type="match status" value="1"/>
</dbReference>
<name>A0A9D4ZNQ9_ADICA</name>
<proteinExistence type="predicted"/>
<accession>A0A9D4ZNQ9</accession>
<dbReference type="PANTHER" id="PTHR34117:SF1">
    <property type="entry name" value="STYLE CELL-CYCLE INHIBITOR 1"/>
    <property type="match status" value="1"/>
</dbReference>